<keyword evidence="5 9" id="KW-0560">Oxidoreductase</keyword>
<dbReference type="GO" id="GO:0004497">
    <property type="term" value="F:monooxygenase activity"/>
    <property type="evidence" value="ECO:0007669"/>
    <property type="project" value="UniProtKB-KW"/>
</dbReference>
<keyword evidence="4 8" id="KW-0479">Metal-binding</keyword>
<dbReference type="InterPro" id="IPR001128">
    <property type="entry name" value="Cyt_P450"/>
</dbReference>
<dbReference type="PROSITE" id="PS00086">
    <property type="entry name" value="CYTOCHROME_P450"/>
    <property type="match status" value="1"/>
</dbReference>
<evidence type="ECO:0000256" key="8">
    <source>
        <dbReference type="PIRSR" id="PIRSR602403-1"/>
    </source>
</evidence>
<dbReference type="Proteomes" id="UP001150942">
    <property type="component" value="Unassembled WGS sequence"/>
</dbReference>
<keyword evidence="10" id="KW-0812">Transmembrane</keyword>
<keyword evidence="10" id="KW-1133">Transmembrane helix</keyword>
<keyword evidence="7 9" id="KW-0503">Monooxygenase</keyword>
<dbReference type="CDD" id="cd11041">
    <property type="entry name" value="CYP503A1-like"/>
    <property type="match status" value="1"/>
</dbReference>
<sequence length="509" mass="57437">MVIQTLPLLENLGTISLAGLAVLFGLFYLLNSTKSSQLPLVNGKRQFEFSIAKARQRYLVDAHSLITSGLAKARAFRVVTENGVRIILSADYAGDIRSHPSLSLSGALVNEHHVNIAGFDAVRVTVTSDIIQDTVRTKLTQHLLNITRPMSDEANYVLKTQWTDDPDWHDIQLRTKTVGLIASLSSRVFLGEKICRNPEWLRITINYTIDSLMAAAQLRLWPEILRPLAANFLPKCRKIRQELQEAKNIIMPVIKERHEAREAAIKQGRPRETYHDAIQWLDENSQGHKRFHPAAMQLALSTAAIHTTTDLLTQTILDLCGREDLIQELRKEIIEVLGADGWDKSTMYKLKLMDSVIKESQRVKPMAIAKMARKAEADIKLSDGTIVPKDETILVSCSKMWDPSIYPDPETFDPYRFLKLREGSMDKEALAQFVSPSPEHMGFGFGKHACPGRFFAAAEMKVIMCQILMKYDFKVAEGCTPKILKSGMRLSADPFARISIRRRKEEISL</sequence>
<proteinExistence type="inferred from homology"/>
<evidence type="ECO:0000256" key="5">
    <source>
        <dbReference type="ARBA" id="ARBA00023002"/>
    </source>
</evidence>
<dbReference type="Pfam" id="PF00067">
    <property type="entry name" value="p450"/>
    <property type="match status" value="1"/>
</dbReference>
<evidence type="ECO:0000313" key="11">
    <source>
        <dbReference type="EMBL" id="KAJ5181611.1"/>
    </source>
</evidence>
<evidence type="ECO:0000256" key="2">
    <source>
        <dbReference type="ARBA" id="ARBA00010617"/>
    </source>
</evidence>
<dbReference type="Gene3D" id="1.10.630.10">
    <property type="entry name" value="Cytochrome P450"/>
    <property type="match status" value="1"/>
</dbReference>
<reference evidence="11" key="1">
    <citation type="submission" date="2022-11" db="EMBL/GenBank/DDBJ databases">
        <authorList>
            <person name="Petersen C."/>
        </authorList>
    </citation>
    <scope>NUCLEOTIDE SEQUENCE</scope>
    <source>
        <strain evidence="11">IBT 20477</strain>
    </source>
</reference>
<dbReference type="OrthoDB" id="1844152at2759"/>
<accession>A0A9W9IQM2</accession>
<dbReference type="PANTHER" id="PTHR46206">
    <property type="entry name" value="CYTOCHROME P450"/>
    <property type="match status" value="1"/>
</dbReference>
<comment type="similarity">
    <text evidence="2 9">Belongs to the cytochrome P450 family.</text>
</comment>
<evidence type="ECO:0000256" key="7">
    <source>
        <dbReference type="ARBA" id="ARBA00023033"/>
    </source>
</evidence>
<evidence type="ECO:0000256" key="4">
    <source>
        <dbReference type="ARBA" id="ARBA00022723"/>
    </source>
</evidence>
<keyword evidence="12" id="KW-1185">Reference proteome</keyword>
<dbReference type="PRINTS" id="PR00385">
    <property type="entry name" value="P450"/>
</dbReference>
<feature type="transmembrane region" description="Helical" evidence="10">
    <location>
        <begin position="12"/>
        <end position="30"/>
    </location>
</feature>
<evidence type="ECO:0000313" key="12">
    <source>
        <dbReference type="Proteomes" id="UP001150942"/>
    </source>
</evidence>
<feature type="binding site" description="axial binding residue" evidence="8">
    <location>
        <position position="450"/>
    </location>
    <ligand>
        <name>heme</name>
        <dbReference type="ChEBI" id="CHEBI:30413"/>
    </ligand>
    <ligandPart>
        <name>Fe</name>
        <dbReference type="ChEBI" id="CHEBI:18248"/>
    </ligandPart>
</feature>
<gene>
    <name evidence="11" type="ORF">N7449_011758</name>
</gene>
<dbReference type="GO" id="GO:0020037">
    <property type="term" value="F:heme binding"/>
    <property type="evidence" value="ECO:0007669"/>
    <property type="project" value="InterPro"/>
</dbReference>
<keyword evidence="6 8" id="KW-0408">Iron</keyword>
<evidence type="ECO:0000256" key="10">
    <source>
        <dbReference type="SAM" id="Phobius"/>
    </source>
</evidence>
<dbReference type="SUPFAM" id="SSF48264">
    <property type="entry name" value="Cytochrome P450"/>
    <property type="match status" value="1"/>
</dbReference>
<dbReference type="GO" id="GO:0016705">
    <property type="term" value="F:oxidoreductase activity, acting on paired donors, with incorporation or reduction of molecular oxygen"/>
    <property type="evidence" value="ECO:0007669"/>
    <property type="project" value="InterPro"/>
</dbReference>
<evidence type="ECO:0000256" key="3">
    <source>
        <dbReference type="ARBA" id="ARBA00022617"/>
    </source>
</evidence>
<reference evidence="11" key="2">
    <citation type="journal article" date="2023" name="IMA Fungus">
        <title>Comparative genomic study of the Penicillium genus elucidates a diverse pangenome and 15 lateral gene transfer events.</title>
        <authorList>
            <person name="Petersen C."/>
            <person name="Sorensen T."/>
            <person name="Nielsen M.R."/>
            <person name="Sondergaard T.E."/>
            <person name="Sorensen J.L."/>
            <person name="Fitzpatrick D.A."/>
            <person name="Frisvad J.C."/>
            <person name="Nielsen K.L."/>
        </authorList>
    </citation>
    <scope>NUCLEOTIDE SEQUENCE</scope>
    <source>
        <strain evidence="11">IBT 20477</strain>
    </source>
</reference>
<dbReference type="AlphaFoldDB" id="A0A9W9IQM2"/>
<dbReference type="GO" id="GO:0043386">
    <property type="term" value="P:mycotoxin biosynthetic process"/>
    <property type="evidence" value="ECO:0007669"/>
    <property type="project" value="UniProtKB-ARBA"/>
</dbReference>
<comment type="cofactor">
    <cofactor evidence="1 8">
        <name>heme</name>
        <dbReference type="ChEBI" id="CHEBI:30413"/>
    </cofactor>
</comment>
<dbReference type="InterPro" id="IPR002403">
    <property type="entry name" value="Cyt_P450_E_grp-IV"/>
</dbReference>
<dbReference type="InterPro" id="IPR017972">
    <property type="entry name" value="Cyt_P450_CS"/>
</dbReference>
<protein>
    <submittedName>
        <fullName evidence="11">Cytochrome P450</fullName>
    </submittedName>
</protein>
<dbReference type="PRINTS" id="PR00465">
    <property type="entry name" value="EP450IV"/>
</dbReference>
<dbReference type="EMBL" id="JAPQKQ010000009">
    <property type="protein sequence ID" value="KAJ5181611.1"/>
    <property type="molecule type" value="Genomic_DNA"/>
</dbReference>
<keyword evidence="3 8" id="KW-0349">Heme</keyword>
<evidence type="ECO:0000256" key="1">
    <source>
        <dbReference type="ARBA" id="ARBA00001971"/>
    </source>
</evidence>
<dbReference type="InterPro" id="IPR036396">
    <property type="entry name" value="Cyt_P450_sf"/>
</dbReference>
<keyword evidence="10" id="KW-0472">Membrane</keyword>
<evidence type="ECO:0000256" key="6">
    <source>
        <dbReference type="ARBA" id="ARBA00023004"/>
    </source>
</evidence>
<evidence type="ECO:0000256" key="9">
    <source>
        <dbReference type="RuleBase" id="RU000461"/>
    </source>
</evidence>
<organism evidence="11 12">
    <name type="scientific">Penicillium cf. viridicatum</name>
    <dbReference type="NCBI Taxonomy" id="2972119"/>
    <lineage>
        <taxon>Eukaryota</taxon>
        <taxon>Fungi</taxon>
        <taxon>Dikarya</taxon>
        <taxon>Ascomycota</taxon>
        <taxon>Pezizomycotina</taxon>
        <taxon>Eurotiomycetes</taxon>
        <taxon>Eurotiomycetidae</taxon>
        <taxon>Eurotiales</taxon>
        <taxon>Aspergillaceae</taxon>
        <taxon>Penicillium</taxon>
    </lineage>
</organism>
<dbReference type="GO" id="GO:0005506">
    <property type="term" value="F:iron ion binding"/>
    <property type="evidence" value="ECO:0007669"/>
    <property type="project" value="InterPro"/>
</dbReference>
<comment type="caution">
    <text evidence="11">The sequence shown here is derived from an EMBL/GenBank/DDBJ whole genome shotgun (WGS) entry which is preliminary data.</text>
</comment>
<dbReference type="PANTHER" id="PTHR46206:SF2">
    <property type="entry name" value="CYTOCHROME P450 MONOOXYGENASE AUSG-RELATED"/>
    <property type="match status" value="1"/>
</dbReference>
<name>A0A9W9IQM2_9EURO</name>